<name>A0A3B0YDB3_9ZZZZ</name>
<proteinExistence type="predicted"/>
<evidence type="ECO:0000313" key="1">
    <source>
        <dbReference type="EMBL" id="VAW66724.1"/>
    </source>
</evidence>
<reference evidence="1" key="1">
    <citation type="submission" date="2018-06" db="EMBL/GenBank/DDBJ databases">
        <authorList>
            <person name="Zhirakovskaya E."/>
        </authorList>
    </citation>
    <scope>NUCLEOTIDE SEQUENCE</scope>
</reference>
<dbReference type="AlphaFoldDB" id="A0A3B0YDB3"/>
<accession>A0A3B0YDB3</accession>
<gene>
    <name evidence="1" type="ORF">MNBD_GAMMA11-868</name>
</gene>
<sequence length="154" mass="17867">MIDNDDKILLGLAALVKKLGYEVEFLQQSEELPLSMLSIQLEKDWKDIPQFLVLSIYPMGDELDGSDFIQFYFQYPYEMDKAKKNQILLEQQIANQQLALGHFNLDADDQYVYFKYVYAAAKNTELTLALLCDVLDMCVYAQDAYLEKFEGFSK</sequence>
<organism evidence="1">
    <name type="scientific">hydrothermal vent metagenome</name>
    <dbReference type="NCBI Taxonomy" id="652676"/>
    <lineage>
        <taxon>unclassified sequences</taxon>
        <taxon>metagenomes</taxon>
        <taxon>ecological metagenomes</taxon>
    </lineage>
</organism>
<dbReference type="EMBL" id="UOFG01000283">
    <property type="protein sequence ID" value="VAW66724.1"/>
    <property type="molecule type" value="Genomic_DNA"/>
</dbReference>
<evidence type="ECO:0008006" key="2">
    <source>
        <dbReference type="Google" id="ProtNLM"/>
    </source>
</evidence>
<protein>
    <recommendedName>
        <fullName evidence="2">Sensory transduction regulator</fullName>
    </recommendedName>
</protein>